<feature type="transmembrane region" description="Helical" evidence="1">
    <location>
        <begin position="43"/>
        <end position="63"/>
    </location>
</feature>
<keyword evidence="3" id="KW-1185">Reference proteome</keyword>
<comment type="caution">
    <text evidence="2">The sequence shown here is derived from an EMBL/GenBank/DDBJ whole genome shotgun (WGS) entry which is preliminary data.</text>
</comment>
<name>A0A3M7PLI6_BRAPC</name>
<evidence type="ECO:0000256" key="1">
    <source>
        <dbReference type="SAM" id="Phobius"/>
    </source>
</evidence>
<gene>
    <name evidence="2" type="ORF">BpHYR1_002409</name>
</gene>
<keyword evidence="1" id="KW-1133">Transmembrane helix</keyword>
<evidence type="ECO:0000313" key="2">
    <source>
        <dbReference type="EMBL" id="RMZ99962.1"/>
    </source>
</evidence>
<proteinExistence type="predicted"/>
<keyword evidence="1" id="KW-0812">Transmembrane</keyword>
<accession>A0A3M7PLI6</accession>
<keyword evidence="1" id="KW-0472">Membrane</keyword>
<evidence type="ECO:0000313" key="3">
    <source>
        <dbReference type="Proteomes" id="UP000276133"/>
    </source>
</evidence>
<reference evidence="2 3" key="1">
    <citation type="journal article" date="2018" name="Sci. Rep.">
        <title>Genomic signatures of local adaptation to the degree of environmental predictability in rotifers.</title>
        <authorList>
            <person name="Franch-Gras L."/>
            <person name="Hahn C."/>
            <person name="Garcia-Roger E.M."/>
            <person name="Carmona M.J."/>
            <person name="Serra M."/>
            <person name="Gomez A."/>
        </authorList>
    </citation>
    <scope>NUCLEOTIDE SEQUENCE [LARGE SCALE GENOMIC DNA]</scope>
    <source>
        <strain evidence="2">HYR1</strain>
    </source>
</reference>
<dbReference type="EMBL" id="REGN01009982">
    <property type="protein sequence ID" value="RMZ99962.1"/>
    <property type="molecule type" value="Genomic_DNA"/>
</dbReference>
<dbReference type="AlphaFoldDB" id="A0A3M7PLI6"/>
<protein>
    <submittedName>
        <fullName evidence="2">Uncharacterized protein</fullName>
    </submittedName>
</protein>
<organism evidence="2 3">
    <name type="scientific">Brachionus plicatilis</name>
    <name type="common">Marine rotifer</name>
    <name type="synonym">Brachionus muelleri</name>
    <dbReference type="NCBI Taxonomy" id="10195"/>
    <lineage>
        <taxon>Eukaryota</taxon>
        <taxon>Metazoa</taxon>
        <taxon>Spiralia</taxon>
        <taxon>Gnathifera</taxon>
        <taxon>Rotifera</taxon>
        <taxon>Eurotatoria</taxon>
        <taxon>Monogononta</taxon>
        <taxon>Pseudotrocha</taxon>
        <taxon>Ploima</taxon>
        <taxon>Brachionidae</taxon>
        <taxon>Brachionus</taxon>
    </lineage>
</organism>
<dbReference type="Proteomes" id="UP000276133">
    <property type="component" value="Unassembled WGS sequence"/>
</dbReference>
<sequence length="67" mass="7269">MTRKRLGDICLINIGPEEADNFFIIGGLIAGSLFLAKCRDVGVALGISCYLSVFCCSVSPYLISPYY</sequence>